<evidence type="ECO:0000313" key="5">
    <source>
        <dbReference type="Proteomes" id="UP001497497"/>
    </source>
</evidence>
<protein>
    <recommendedName>
        <fullName evidence="2">Cytoplasmic FMR1-interacting protein</fullName>
    </recommendedName>
</protein>
<dbReference type="GO" id="GO:0031267">
    <property type="term" value="F:small GTPase binding"/>
    <property type="evidence" value="ECO:0007669"/>
    <property type="project" value="InterPro"/>
</dbReference>
<feature type="domain" description="CYRIA/CYRIB Rac1 binding" evidence="3">
    <location>
        <begin position="73"/>
        <end position="216"/>
    </location>
</feature>
<keyword evidence="2" id="KW-0963">Cytoplasm</keyword>
<name>A0AAV2I337_LYMST</name>
<sequence length="1211" mass="139473">MTLPENQVSLKSALEKVDTLTCVTLHDEQPCIEALSLSIHYRAKFDTNFEDKNAFVSSVAKYKEQATGQAVLNQLLEEGEEYAVMIYTWRCCSRAIPQVQSNNQVNKEEIYQQTVDVLKPLIDKLMKFMDFQAKAIERFCDEVKQLCHKGAKNDFVSEAYLLTLGKLLNMFAVLNELMNMKASVNNDYSVYKRAAQNLKQSGDQEAMQKLSLSLATQNKIRDTLKIRVSAIPGYEELIIDIVNICVMMYEKDMYLEPTEKHMLVKVMAFGLFIMDTPTGPNIYRLNDKRKVNLSKIDKILKQLEMVPLYGDMMIAPYSFIKTGPNYDASKWPACESSSLSPQSNLLGGLEMIKERHMQYISRLTKYNNESSARMPGTKKTDAENQELTDLALKGLALLSKWTQQVMELYSWKLMNPTKPEVNPNCPENAEEYERATRYNYSSEEKFAIVEVIAMIKGLQLFMARLETLFMDAIKHHIYGELQEFVQSFLREPLRKATSKKKDVIRVVIMSVRETCADWFDGTEPKTDPALVGKKDPPEGFGIKVPRKNVGPSSTQLYMVRTMLESLIDERSGGKKSVRRDHIAVIEEFHKKSFFWSYLINFNETLFNCGDLSQLWYREFFLELTMGKRIQFPIEMSMPWILTDHILETKEPSMMEYILYPLDLYNDSAQYALMRFRKQFLYDEVEAEVNLCFDMLVYKLSDQIFAYYKQLAGCIMLDRRFRNECISQGIKNDYPAANRYLTLLKQRHVQLLGRSIDLNSLISPMVNLSLQKSLSAAISKFEAGDLTGIVELEGLIEMNRLAHKLLSEYLILDDFEVIFIEANQIEDSRIGRLILHIFHELTLDIMPNYCYNSSTNRFVKSAFLRLVQGDAKEKLPKSSKQYVWGSKQLNSSFYHIYSLYTGFFGTPHIRAICRLLDYHGLAIIISLSVEIVEVLVTGQILEDAKVLMESLPPKCNLPLFSYGSPGILAFYKSQLDSFMQFTILKTDVFQTFNKMGNAILFCMLLEQNLNQEEVHDLKQAAPFQNIIPKPFIPKDPKETKEPAMTVAEVMKQLERKYASLHVVPIIEKLGSKEQADIIKEGDLLTKDRLCCNLSIFEFILQKIRTFMGNKLWHGSTPANGVMNLDTCDEFHRLWSAVQFVYCIPVGDHEFTIEEMFGEGLNWAGCVLITVLGQQRRFEALDFSYHLLKAHRQDMKDDAVSNLKKLAERIRKF</sequence>
<evidence type="ECO:0000313" key="4">
    <source>
        <dbReference type="EMBL" id="CAL1540993.1"/>
    </source>
</evidence>
<organism evidence="4 5">
    <name type="scientific">Lymnaea stagnalis</name>
    <name type="common">Great pond snail</name>
    <name type="synonym">Helix stagnalis</name>
    <dbReference type="NCBI Taxonomy" id="6523"/>
    <lineage>
        <taxon>Eukaryota</taxon>
        <taxon>Metazoa</taxon>
        <taxon>Spiralia</taxon>
        <taxon>Lophotrochozoa</taxon>
        <taxon>Mollusca</taxon>
        <taxon>Gastropoda</taxon>
        <taxon>Heterobranchia</taxon>
        <taxon>Euthyneura</taxon>
        <taxon>Panpulmonata</taxon>
        <taxon>Hygrophila</taxon>
        <taxon>Lymnaeoidea</taxon>
        <taxon>Lymnaeidae</taxon>
        <taxon>Lymnaea</taxon>
    </lineage>
</organism>
<proteinExistence type="inferred from homology"/>
<dbReference type="GO" id="GO:0005737">
    <property type="term" value="C:cytoplasm"/>
    <property type="evidence" value="ECO:0007669"/>
    <property type="project" value="UniProtKB-UniRule"/>
</dbReference>
<dbReference type="InterPro" id="IPR009828">
    <property type="entry name" value="CYRIA/CYRIB_Rac1-bd"/>
</dbReference>
<dbReference type="PANTHER" id="PTHR12195">
    <property type="entry name" value="CYTOPLASMIC FMR1-INTERACTING PROTEIN-RELATED"/>
    <property type="match status" value="1"/>
</dbReference>
<dbReference type="PIRSF" id="PIRSF008153">
    <property type="entry name" value="FMR1_interacting"/>
    <property type="match status" value="1"/>
</dbReference>
<dbReference type="Pfam" id="PF05994">
    <property type="entry name" value="FragX_IP"/>
    <property type="match status" value="1"/>
</dbReference>
<accession>A0AAV2I337</accession>
<dbReference type="InterPro" id="IPR008081">
    <property type="entry name" value="Cytoplasmic_FMR1-int"/>
</dbReference>
<reference evidence="4 5" key="1">
    <citation type="submission" date="2024-04" db="EMBL/GenBank/DDBJ databases">
        <authorList>
            <consortium name="Genoscope - CEA"/>
            <person name="William W."/>
        </authorList>
    </citation>
    <scope>NUCLEOTIDE SEQUENCE [LARGE SCALE GENOMIC DNA]</scope>
</reference>
<comment type="similarity">
    <text evidence="1 2">Belongs to the CYFIP family.</text>
</comment>
<dbReference type="PRINTS" id="PR01698">
    <property type="entry name" value="CYTOFMRPINTP"/>
</dbReference>
<evidence type="ECO:0000256" key="1">
    <source>
        <dbReference type="ARBA" id="ARBA00025790"/>
    </source>
</evidence>
<dbReference type="Proteomes" id="UP001497497">
    <property type="component" value="Unassembled WGS sequence"/>
</dbReference>
<dbReference type="GO" id="GO:0030833">
    <property type="term" value="P:regulation of actin filament polymerization"/>
    <property type="evidence" value="ECO:0007669"/>
    <property type="project" value="InterPro"/>
</dbReference>
<dbReference type="AlphaFoldDB" id="A0AAV2I337"/>
<gene>
    <name evidence="4" type="ORF">GSLYS_00014642001</name>
</gene>
<dbReference type="Pfam" id="PF07159">
    <property type="entry name" value="CYRIA-B_Rac1-bd"/>
    <property type="match status" value="1"/>
</dbReference>
<comment type="caution">
    <text evidence="4">The sequence shown here is derived from an EMBL/GenBank/DDBJ whole genome shotgun (WGS) entry which is preliminary data.</text>
</comment>
<dbReference type="EMBL" id="CAXITT010000409">
    <property type="protein sequence ID" value="CAL1540993.1"/>
    <property type="molecule type" value="Genomic_DNA"/>
</dbReference>
<evidence type="ECO:0000259" key="3">
    <source>
        <dbReference type="Pfam" id="PF07159"/>
    </source>
</evidence>
<evidence type="ECO:0000256" key="2">
    <source>
        <dbReference type="PIRNR" id="PIRNR008153"/>
    </source>
</evidence>
<keyword evidence="5" id="KW-1185">Reference proteome</keyword>